<feature type="domain" description="Pyruvate kinase C-terminal" evidence="16">
    <location>
        <begin position="355"/>
        <end position="467"/>
    </location>
</feature>
<evidence type="ECO:0000256" key="8">
    <source>
        <dbReference type="ARBA" id="ARBA00022777"/>
    </source>
</evidence>
<comment type="similarity">
    <text evidence="3 14">Belongs to the pyruvate kinase family.</text>
</comment>
<keyword evidence="9" id="KW-0067">ATP-binding</keyword>
<evidence type="ECO:0000256" key="14">
    <source>
        <dbReference type="RuleBase" id="RU000504"/>
    </source>
</evidence>
<evidence type="ECO:0000256" key="10">
    <source>
        <dbReference type="ARBA" id="ARBA00022842"/>
    </source>
</evidence>
<dbReference type="InterPro" id="IPR040442">
    <property type="entry name" value="Pyrv_kinase-like_dom_sf"/>
</dbReference>
<dbReference type="FunFam" id="2.40.33.10:FF:000001">
    <property type="entry name" value="Pyruvate kinase"/>
    <property type="match status" value="1"/>
</dbReference>
<feature type="domain" description="Pyruvate kinase barrel" evidence="15">
    <location>
        <begin position="5"/>
        <end position="322"/>
    </location>
</feature>
<dbReference type="GO" id="GO:0005524">
    <property type="term" value="F:ATP binding"/>
    <property type="evidence" value="ECO:0007669"/>
    <property type="project" value="UniProtKB-KW"/>
</dbReference>
<evidence type="ECO:0000313" key="18">
    <source>
        <dbReference type="Proteomes" id="UP000248148"/>
    </source>
</evidence>
<evidence type="ECO:0000256" key="1">
    <source>
        <dbReference type="ARBA" id="ARBA00001958"/>
    </source>
</evidence>
<evidence type="ECO:0000259" key="16">
    <source>
        <dbReference type="Pfam" id="PF02887"/>
    </source>
</evidence>
<dbReference type="GO" id="GO:0016301">
    <property type="term" value="F:kinase activity"/>
    <property type="evidence" value="ECO:0007669"/>
    <property type="project" value="UniProtKB-KW"/>
</dbReference>
<dbReference type="InterPro" id="IPR018209">
    <property type="entry name" value="Pyrv_Knase_AS"/>
</dbReference>
<evidence type="ECO:0000256" key="12">
    <source>
        <dbReference type="ARBA" id="ARBA00023317"/>
    </source>
</evidence>
<evidence type="ECO:0000259" key="15">
    <source>
        <dbReference type="Pfam" id="PF00224"/>
    </source>
</evidence>
<dbReference type="NCBIfam" id="NF004978">
    <property type="entry name" value="PRK06354.1"/>
    <property type="match status" value="1"/>
</dbReference>
<keyword evidence="12 17" id="KW-0670">Pyruvate</keyword>
<gene>
    <name evidence="17" type="ORF">BJ122_11199</name>
</gene>
<keyword evidence="10 14" id="KW-0460">Magnesium</keyword>
<dbReference type="Gene3D" id="3.20.20.60">
    <property type="entry name" value="Phosphoenolpyruvate-binding domains"/>
    <property type="match status" value="1"/>
</dbReference>
<comment type="pathway">
    <text evidence="2 14">Carbohydrate degradation; glycolysis; pyruvate from D-glyceraldehyde 3-phosphate: step 5/5.</text>
</comment>
<dbReference type="SUPFAM" id="SSF51621">
    <property type="entry name" value="Phosphoenolpyruvate/pyruvate domain"/>
    <property type="match status" value="1"/>
</dbReference>
<dbReference type="InterPro" id="IPR015793">
    <property type="entry name" value="Pyrv_Knase_brl"/>
</dbReference>
<dbReference type="InterPro" id="IPR015806">
    <property type="entry name" value="Pyrv_Knase_insert_dom_sf"/>
</dbReference>
<dbReference type="NCBIfam" id="NF004886">
    <property type="entry name" value="PRK06247.1"/>
    <property type="match status" value="1"/>
</dbReference>
<dbReference type="SUPFAM" id="SSF52935">
    <property type="entry name" value="PK C-terminal domain-like"/>
    <property type="match status" value="1"/>
</dbReference>
<dbReference type="Gene3D" id="3.40.1380.20">
    <property type="entry name" value="Pyruvate kinase, C-terminal domain"/>
    <property type="match status" value="1"/>
</dbReference>
<dbReference type="PRINTS" id="PR01050">
    <property type="entry name" value="PYRUVTKNASE"/>
</dbReference>
<dbReference type="NCBIfam" id="NF004491">
    <property type="entry name" value="PRK05826.1"/>
    <property type="match status" value="1"/>
</dbReference>
<evidence type="ECO:0000256" key="3">
    <source>
        <dbReference type="ARBA" id="ARBA00008663"/>
    </source>
</evidence>
<dbReference type="InterPro" id="IPR011037">
    <property type="entry name" value="Pyrv_Knase-like_insert_dom_sf"/>
</dbReference>
<dbReference type="Proteomes" id="UP000248148">
    <property type="component" value="Unassembled WGS sequence"/>
</dbReference>
<dbReference type="NCBIfam" id="TIGR01064">
    <property type="entry name" value="pyruv_kin"/>
    <property type="match status" value="1"/>
</dbReference>
<organism evidence="17 18">
    <name type="scientific">Rhodopseudomonas faecalis</name>
    <dbReference type="NCBI Taxonomy" id="99655"/>
    <lineage>
        <taxon>Bacteria</taxon>
        <taxon>Pseudomonadati</taxon>
        <taxon>Pseudomonadota</taxon>
        <taxon>Alphaproteobacteria</taxon>
        <taxon>Hyphomicrobiales</taxon>
        <taxon>Nitrobacteraceae</taxon>
        <taxon>Rhodopseudomonas</taxon>
    </lineage>
</organism>
<keyword evidence="5 14" id="KW-0808">Transferase</keyword>
<evidence type="ECO:0000313" key="17">
    <source>
        <dbReference type="EMBL" id="PYF02599.1"/>
    </source>
</evidence>
<dbReference type="InterPro" id="IPR015813">
    <property type="entry name" value="Pyrv/PenolPyrv_kinase-like_dom"/>
</dbReference>
<comment type="caution">
    <text evidence="17">The sequence shown here is derived from an EMBL/GenBank/DDBJ whole genome shotgun (WGS) entry which is preliminary data.</text>
</comment>
<evidence type="ECO:0000256" key="13">
    <source>
        <dbReference type="NCBIfam" id="TIGR01064"/>
    </source>
</evidence>
<evidence type="ECO:0000256" key="5">
    <source>
        <dbReference type="ARBA" id="ARBA00022679"/>
    </source>
</evidence>
<dbReference type="PANTHER" id="PTHR11817">
    <property type="entry name" value="PYRUVATE KINASE"/>
    <property type="match status" value="1"/>
</dbReference>
<keyword evidence="8 14" id="KW-0418">Kinase</keyword>
<sequence length="487" mass="52512">MRRLRRIKILATLGPASSDSATIRKLFEAGADIFRINMSHTSHDKMRELVQTIRNVESSYGRPIGILVDLQGPKLRLGLFGNGPIQLKNGATFVLDSLKEPGDENRVHLPHPEILAALKVGDALLLDDGKVRLIAEECSHDRTVTRVVIGGRMSDRKGVSLPDTDLPMSAMTNKDRADLEAACETGIDWVALSFVQRAEDVIEAKRMIRGRAAVMAKIEKPQAIDRLQDIIDASDALMVARGDLGVEMPLERVPSLQKQMTRLARRAGKPVVIATQMLESMISSPVPTRAEVSDVATAVYEGADAIMLSAESAAGKFAVEAVSTMNRIGEEVERDPTYRTVIAAQRPEPEATAGDAIAGAARHIAETLDLSAIICWTSSGSTALRVARERARVPVVAISPNILTGRKLSVVWGVHCVVAEDAQDQDDMIDRAGSIAFRDGFAKSGQRVIVVAGVPLGTPGTTNMVRIAYVGPTEEAPKTKKKTAEPS</sequence>
<keyword evidence="6" id="KW-0479">Metal-binding</keyword>
<dbReference type="EMBL" id="QJTI01000011">
    <property type="protein sequence ID" value="PYF02599.1"/>
    <property type="molecule type" value="Genomic_DNA"/>
</dbReference>
<dbReference type="PROSITE" id="PS00110">
    <property type="entry name" value="PYRUVATE_KINASE"/>
    <property type="match status" value="1"/>
</dbReference>
<dbReference type="AlphaFoldDB" id="A0A318TSI0"/>
<dbReference type="InterPro" id="IPR036918">
    <property type="entry name" value="Pyrv_Knase_C_sf"/>
</dbReference>
<dbReference type="EC" id="2.7.1.40" evidence="4 13"/>
<keyword evidence="7" id="KW-0547">Nucleotide-binding</keyword>
<name>A0A318TSI0_9BRAD</name>
<dbReference type="Pfam" id="PF00224">
    <property type="entry name" value="PK"/>
    <property type="match status" value="1"/>
</dbReference>
<dbReference type="InterPro" id="IPR001697">
    <property type="entry name" value="Pyr_Knase"/>
</dbReference>
<reference evidence="17 18" key="1">
    <citation type="submission" date="2018-06" db="EMBL/GenBank/DDBJ databases">
        <title>Genomic Encyclopedia of Archaeal and Bacterial Type Strains, Phase II (KMG-II): from individual species to whole genera.</title>
        <authorList>
            <person name="Goeker M."/>
        </authorList>
    </citation>
    <scope>NUCLEOTIDE SEQUENCE [LARGE SCALE GENOMIC DNA]</scope>
    <source>
        <strain evidence="17 18">JCM 11668</strain>
    </source>
</reference>
<evidence type="ECO:0000256" key="4">
    <source>
        <dbReference type="ARBA" id="ARBA00012142"/>
    </source>
</evidence>
<keyword evidence="11 14" id="KW-0324">Glycolysis</keyword>
<accession>A0A318TSI0</accession>
<evidence type="ECO:0000256" key="7">
    <source>
        <dbReference type="ARBA" id="ARBA00022741"/>
    </source>
</evidence>
<comment type="catalytic activity">
    <reaction evidence="14">
        <text>pyruvate + ATP = phosphoenolpyruvate + ADP + H(+)</text>
        <dbReference type="Rhea" id="RHEA:18157"/>
        <dbReference type="ChEBI" id="CHEBI:15361"/>
        <dbReference type="ChEBI" id="CHEBI:15378"/>
        <dbReference type="ChEBI" id="CHEBI:30616"/>
        <dbReference type="ChEBI" id="CHEBI:58702"/>
        <dbReference type="ChEBI" id="CHEBI:456216"/>
        <dbReference type="EC" id="2.7.1.40"/>
    </reaction>
</comment>
<protein>
    <recommendedName>
        <fullName evidence="4 13">Pyruvate kinase</fullName>
        <ecNumber evidence="4 13">2.7.1.40</ecNumber>
    </recommendedName>
</protein>
<dbReference type="RefSeq" id="WP_110781039.1">
    <property type="nucleotide sequence ID" value="NZ_QJTI01000011.1"/>
</dbReference>
<dbReference type="SUPFAM" id="SSF50800">
    <property type="entry name" value="PK beta-barrel domain-like"/>
    <property type="match status" value="1"/>
</dbReference>
<proteinExistence type="inferred from homology"/>
<evidence type="ECO:0000256" key="9">
    <source>
        <dbReference type="ARBA" id="ARBA00022840"/>
    </source>
</evidence>
<dbReference type="GO" id="GO:0030955">
    <property type="term" value="F:potassium ion binding"/>
    <property type="evidence" value="ECO:0007669"/>
    <property type="project" value="UniProtKB-UniRule"/>
</dbReference>
<dbReference type="UniPathway" id="UPA00109">
    <property type="reaction ID" value="UER00188"/>
</dbReference>
<dbReference type="InterPro" id="IPR015795">
    <property type="entry name" value="Pyrv_Knase_C"/>
</dbReference>
<dbReference type="OrthoDB" id="9812123at2"/>
<comment type="cofactor">
    <cofactor evidence="1">
        <name>K(+)</name>
        <dbReference type="ChEBI" id="CHEBI:29103"/>
    </cofactor>
</comment>
<evidence type="ECO:0000256" key="2">
    <source>
        <dbReference type="ARBA" id="ARBA00004997"/>
    </source>
</evidence>
<dbReference type="Pfam" id="PF02887">
    <property type="entry name" value="PK_C"/>
    <property type="match status" value="1"/>
</dbReference>
<evidence type="ECO:0000256" key="11">
    <source>
        <dbReference type="ARBA" id="ARBA00023152"/>
    </source>
</evidence>
<evidence type="ECO:0000256" key="6">
    <source>
        <dbReference type="ARBA" id="ARBA00022723"/>
    </source>
</evidence>
<dbReference type="GO" id="GO:0000287">
    <property type="term" value="F:magnesium ion binding"/>
    <property type="evidence" value="ECO:0007669"/>
    <property type="project" value="UniProtKB-UniRule"/>
</dbReference>
<keyword evidence="18" id="KW-1185">Reference proteome</keyword>
<dbReference type="Gene3D" id="2.40.33.10">
    <property type="entry name" value="PK beta-barrel domain-like"/>
    <property type="match status" value="1"/>
</dbReference>
<dbReference type="GO" id="GO:0004743">
    <property type="term" value="F:pyruvate kinase activity"/>
    <property type="evidence" value="ECO:0007669"/>
    <property type="project" value="UniProtKB-UniRule"/>
</dbReference>